<evidence type="ECO:0000313" key="5">
    <source>
        <dbReference type="Proteomes" id="UP000262802"/>
    </source>
</evidence>
<organism evidence="4 5">
    <name type="scientific">Hymenobacter oligotrophus</name>
    <dbReference type="NCBI Taxonomy" id="2319843"/>
    <lineage>
        <taxon>Bacteria</taxon>
        <taxon>Pseudomonadati</taxon>
        <taxon>Bacteroidota</taxon>
        <taxon>Cytophagia</taxon>
        <taxon>Cytophagales</taxon>
        <taxon>Hymenobacteraceae</taxon>
        <taxon>Hymenobacter</taxon>
    </lineage>
</organism>
<dbReference type="InterPro" id="IPR025995">
    <property type="entry name" value="Tudor-knot"/>
</dbReference>
<evidence type="ECO:0000313" key="4">
    <source>
        <dbReference type="EMBL" id="AYA37528.1"/>
    </source>
</evidence>
<feature type="domain" description="Tudor-knot" evidence="3">
    <location>
        <begin position="31"/>
        <end position="77"/>
    </location>
</feature>
<keyword evidence="5" id="KW-1185">Reference proteome</keyword>
<feature type="region of interest" description="Disordered" evidence="1">
    <location>
        <begin position="81"/>
        <end position="108"/>
    </location>
</feature>
<sequence length="224" mass="24547">MHLPLPCRLSALGLLPLALLVQAQNPAAYKVGDAVQIQWKSSWYPGRVLEAKNGSYKIHYDGYAASWDEWVTPARLKAASAAAPTPKPTPAAPSAKPLPATKTSAAGKDGPPVGKYLCYTTAANMLVGSMWIMPAGQYKILEAGPVGTYRFDARTRELTWASGSNLRLKRRGWYAGPTDKDDIRSQSNQNRHTILYLEEGATGSPYDNQREGEANFIRCYCQDQ</sequence>
<dbReference type="AlphaFoldDB" id="A0A3B7QWN0"/>
<keyword evidence="2" id="KW-0732">Signal</keyword>
<dbReference type="EMBL" id="CP032317">
    <property type="protein sequence ID" value="AYA37528.1"/>
    <property type="molecule type" value="Genomic_DNA"/>
</dbReference>
<dbReference type="Proteomes" id="UP000262802">
    <property type="component" value="Chromosome"/>
</dbReference>
<accession>A0A3B7QWN0</accession>
<dbReference type="InterPro" id="IPR016197">
    <property type="entry name" value="Chromo-like_dom_sf"/>
</dbReference>
<proteinExistence type="predicted"/>
<feature type="chain" id="PRO_5017572816" description="Tudor-knot domain-containing protein" evidence="2">
    <location>
        <begin position="24"/>
        <end position="224"/>
    </location>
</feature>
<dbReference type="Pfam" id="PF11717">
    <property type="entry name" value="Tudor-knot"/>
    <property type="match status" value="1"/>
</dbReference>
<name>A0A3B7QWN0_9BACT</name>
<protein>
    <recommendedName>
        <fullName evidence="3">Tudor-knot domain-containing protein</fullName>
    </recommendedName>
</protein>
<feature type="compositionally biased region" description="Low complexity" evidence="1">
    <location>
        <begin position="92"/>
        <end position="103"/>
    </location>
</feature>
<feature type="signal peptide" evidence="2">
    <location>
        <begin position="1"/>
        <end position="23"/>
    </location>
</feature>
<evidence type="ECO:0000256" key="2">
    <source>
        <dbReference type="SAM" id="SignalP"/>
    </source>
</evidence>
<gene>
    <name evidence="4" type="ORF">D3Y59_11010</name>
</gene>
<dbReference type="KEGG" id="hyh:D3Y59_11010"/>
<dbReference type="SUPFAM" id="SSF54160">
    <property type="entry name" value="Chromo domain-like"/>
    <property type="match status" value="1"/>
</dbReference>
<evidence type="ECO:0000259" key="3">
    <source>
        <dbReference type="Pfam" id="PF11717"/>
    </source>
</evidence>
<dbReference type="OrthoDB" id="9767236at2"/>
<dbReference type="Gene3D" id="2.30.30.140">
    <property type="match status" value="1"/>
</dbReference>
<dbReference type="RefSeq" id="WP_119445095.1">
    <property type="nucleotide sequence ID" value="NZ_CP032317.1"/>
</dbReference>
<evidence type="ECO:0000256" key="1">
    <source>
        <dbReference type="SAM" id="MobiDB-lite"/>
    </source>
</evidence>
<reference evidence="4 5" key="1">
    <citation type="submission" date="2018-09" db="EMBL/GenBank/DDBJ databases">
        <title>Hymenobacter medium sp. nov., isolated from R2A medium.</title>
        <authorList>
            <person name="Yingchao G."/>
        </authorList>
    </citation>
    <scope>NUCLEOTIDE SEQUENCE [LARGE SCALE GENOMIC DNA]</scope>
    <source>
        <strain evidence="5">sh-6</strain>
    </source>
</reference>